<comment type="function">
    <text evidence="5">Nucleoside triphosphate pyrophosphatase that hydrolyzes 7-methyl-GTP (m(7)GTP). May have a dual role in cell division arrest and in preventing the incorporation of modified nucleotides into cellular nucleic acids.</text>
</comment>
<evidence type="ECO:0000256" key="3">
    <source>
        <dbReference type="ARBA" id="ARBA00022801"/>
    </source>
</evidence>
<comment type="cofactor">
    <cofactor evidence="5">
        <name>a divalent metal cation</name>
        <dbReference type="ChEBI" id="CHEBI:60240"/>
    </cofactor>
</comment>
<evidence type="ECO:0000256" key="2">
    <source>
        <dbReference type="ARBA" id="ARBA00022490"/>
    </source>
</evidence>
<comment type="catalytic activity">
    <reaction evidence="5">
        <text>N(7)-methyl-GTP + H2O = N(7)-methyl-GMP + diphosphate + H(+)</text>
        <dbReference type="Rhea" id="RHEA:58744"/>
        <dbReference type="ChEBI" id="CHEBI:15377"/>
        <dbReference type="ChEBI" id="CHEBI:15378"/>
        <dbReference type="ChEBI" id="CHEBI:33019"/>
        <dbReference type="ChEBI" id="CHEBI:58285"/>
        <dbReference type="ChEBI" id="CHEBI:87133"/>
    </reaction>
</comment>
<comment type="caution">
    <text evidence="5">Lacks conserved residue(s) required for the propagation of feature annotation.</text>
</comment>
<dbReference type="PANTHER" id="PTHR43213:SF10">
    <property type="entry name" value="7-METHYL-GTP PYROPHOSPHATASE"/>
    <property type="match status" value="1"/>
</dbReference>
<dbReference type="NCBIfam" id="TIGR00172">
    <property type="entry name" value="maf"/>
    <property type="match status" value="1"/>
</dbReference>
<gene>
    <name evidence="6" type="ORF">ACFP85_07730</name>
</gene>
<feature type="site" description="Important for substrate specificity" evidence="5">
    <location>
        <position position="69"/>
    </location>
</feature>
<feature type="active site" description="Proton acceptor" evidence="5">
    <location>
        <position position="68"/>
    </location>
</feature>
<dbReference type="Gene3D" id="3.90.950.10">
    <property type="match status" value="1"/>
</dbReference>
<evidence type="ECO:0000256" key="4">
    <source>
        <dbReference type="ARBA" id="ARBA00023080"/>
    </source>
</evidence>
<organism evidence="6 7">
    <name type="scientific">Pseudobowmanella zhangzhouensis</name>
    <dbReference type="NCBI Taxonomy" id="1537679"/>
    <lineage>
        <taxon>Bacteria</taxon>
        <taxon>Pseudomonadati</taxon>
        <taxon>Pseudomonadota</taxon>
        <taxon>Gammaproteobacteria</taxon>
        <taxon>Alteromonadales</taxon>
        <taxon>Alteromonadaceae</taxon>
    </lineage>
</organism>
<comment type="similarity">
    <text evidence="5">Belongs to the Maf family. YceF subfamily.</text>
</comment>
<evidence type="ECO:0000256" key="1">
    <source>
        <dbReference type="ARBA" id="ARBA00004496"/>
    </source>
</evidence>
<reference evidence="7" key="1">
    <citation type="journal article" date="2019" name="Int. J. Syst. Evol. Microbiol.">
        <title>The Global Catalogue of Microorganisms (GCM) 10K type strain sequencing project: providing services to taxonomists for standard genome sequencing and annotation.</title>
        <authorList>
            <consortium name="The Broad Institute Genomics Platform"/>
            <consortium name="The Broad Institute Genome Sequencing Center for Infectious Disease"/>
            <person name="Wu L."/>
            <person name="Ma J."/>
        </authorList>
    </citation>
    <scope>NUCLEOTIDE SEQUENCE [LARGE SCALE GENOMIC DNA]</scope>
    <source>
        <strain evidence="7">CGMCC 1.16031</strain>
    </source>
</reference>
<evidence type="ECO:0000256" key="5">
    <source>
        <dbReference type="HAMAP-Rule" id="MF_00528"/>
    </source>
</evidence>
<dbReference type="Pfam" id="PF02545">
    <property type="entry name" value="Maf"/>
    <property type="match status" value="1"/>
</dbReference>
<dbReference type="GO" id="GO:0016787">
    <property type="term" value="F:hydrolase activity"/>
    <property type="evidence" value="ECO:0007669"/>
    <property type="project" value="UniProtKB-KW"/>
</dbReference>
<dbReference type="EMBL" id="JBHSUS010000001">
    <property type="protein sequence ID" value="MFC6440035.1"/>
    <property type="molecule type" value="Genomic_DNA"/>
</dbReference>
<accession>A0ABW1XLA3</accession>
<feature type="site" description="Important for substrate specificity" evidence="5">
    <location>
        <position position="11"/>
    </location>
</feature>
<name>A0ABW1XLA3_9ALTE</name>
<dbReference type="Proteomes" id="UP001596364">
    <property type="component" value="Unassembled WGS sequence"/>
</dbReference>
<dbReference type="PANTHER" id="PTHR43213">
    <property type="entry name" value="BIFUNCTIONAL DTTP/UTP PYROPHOSPHATASE/METHYLTRANSFERASE PROTEIN-RELATED"/>
    <property type="match status" value="1"/>
</dbReference>
<proteinExistence type="inferred from homology"/>
<dbReference type="EC" id="3.6.1.-" evidence="5"/>
<dbReference type="HAMAP" id="MF_00528">
    <property type="entry name" value="Maf"/>
    <property type="match status" value="1"/>
</dbReference>
<dbReference type="CDD" id="cd00555">
    <property type="entry name" value="Maf"/>
    <property type="match status" value="1"/>
</dbReference>
<dbReference type="InterPro" id="IPR029001">
    <property type="entry name" value="ITPase-like_fam"/>
</dbReference>
<comment type="caution">
    <text evidence="6">The sequence shown here is derived from an EMBL/GenBank/DDBJ whole genome shotgun (WGS) entry which is preliminary data.</text>
</comment>
<keyword evidence="7" id="KW-1185">Reference proteome</keyword>
<dbReference type="RefSeq" id="WP_131256913.1">
    <property type="nucleotide sequence ID" value="NZ_JBHSUS010000001.1"/>
</dbReference>
<keyword evidence="3 5" id="KW-0378">Hydrolase</keyword>
<dbReference type="PIRSF" id="PIRSF006305">
    <property type="entry name" value="Maf"/>
    <property type="match status" value="1"/>
</dbReference>
<sequence>MQLTLASTSVYRKEILSKLHIPFATVKPDVDETPLPDEGAADLVERLAIAKARAVAEQVKQGWVIGSDQVATFDGHILGKPHSEENAVKQLTACSGKTVTFLTGLCLYNADTHHYMSLVEPFQVNFRALTPSQIRRYVQIEQPLNCAGSFKSEGLGIALFRSLNGRDPNSLIGLPTIALIELFTQAGIDVFDYMQVNS</sequence>
<comment type="subcellular location">
    <subcellularLocation>
        <location evidence="1 5">Cytoplasm</location>
    </subcellularLocation>
</comment>
<dbReference type="SUPFAM" id="SSF52972">
    <property type="entry name" value="ITPase-like"/>
    <property type="match status" value="1"/>
</dbReference>
<keyword evidence="2 5" id="KW-0963">Cytoplasm</keyword>
<evidence type="ECO:0000313" key="7">
    <source>
        <dbReference type="Proteomes" id="UP001596364"/>
    </source>
</evidence>
<evidence type="ECO:0000313" key="6">
    <source>
        <dbReference type="EMBL" id="MFC6440035.1"/>
    </source>
</evidence>
<protein>
    <recommendedName>
        <fullName evidence="5">7-methyl-GTP pyrophosphatase</fullName>
        <shortName evidence="5">m(7)GTP pyrophosphatase</shortName>
        <ecNumber evidence="5">3.6.1.-</ecNumber>
    </recommendedName>
</protein>
<dbReference type="InterPro" id="IPR003697">
    <property type="entry name" value="Maf-like"/>
</dbReference>
<keyword evidence="4 5" id="KW-0546">Nucleotide metabolism</keyword>
<feature type="site" description="Important for substrate specificity" evidence="5">
    <location>
        <position position="153"/>
    </location>
</feature>